<dbReference type="PANTHER" id="PTHR33258:SF1">
    <property type="entry name" value="TRANSPOSASE INSL FOR INSERTION SEQUENCE ELEMENT IS186A-RELATED"/>
    <property type="match status" value="1"/>
</dbReference>
<sequence length="461" mass="51104">MAFDAVLERFVKNSPVSVMARLVLQRVVSAEWMDSLFEAHRKRQYTRELLFSTVVELMSVVAMGLRPSLHAAAKATEVGTSVAALYEKVNRMEPGLVRALVRGSAQRLEPVVQPLRTGEKPWAEGYRIRVMDGNHLPASEKRLKPLREFRGAALPGHSLVVYAPAQGLVVDVVPCEDAHAQERTLVAAVLEHAQQGDLWIADRNFSTTRIVFGLEDRHAAFIIREHGRTPSPTEVGKRRRVGRVETGVVFEQPVQVEDDGGRQLTLRRIELQLDEPTEEGEPLIRLLTNAPEEKLSAEKVACLYRKRWSIEGMFQSLESALHSEVRTLGHPRAALLAFGTAVVAYNILAVIQAAVEAAHPEAKAEGIELSPFFVATEVQATYGGMMIAVGDDVWTAFDEQSPLQLSRTLVRIAQHAQPKRLRKHLRGPKKKTKKGYVSGRTARQHVATARVLASGRIDSTS</sequence>
<dbReference type="EMBL" id="FOAP01000042">
    <property type="protein sequence ID" value="SEN36097.1"/>
    <property type="molecule type" value="Genomic_DNA"/>
</dbReference>
<feature type="domain" description="Transposase IS4-like" evidence="5">
    <location>
        <begin position="126"/>
        <end position="347"/>
    </location>
</feature>
<proteinExistence type="inferred from homology"/>
<dbReference type="NCBIfam" id="NF033592">
    <property type="entry name" value="transpos_IS4_1"/>
    <property type="match status" value="1"/>
</dbReference>
<evidence type="ECO:0000256" key="1">
    <source>
        <dbReference type="ARBA" id="ARBA00010075"/>
    </source>
</evidence>
<keyword evidence="2" id="KW-0815">Transposition</keyword>
<dbReference type="GO" id="GO:0006313">
    <property type="term" value="P:DNA transposition"/>
    <property type="evidence" value="ECO:0007669"/>
    <property type="project" value="InterPro"/>
</dbReference>
<accession>A0A1H8FXY3</accession>
<evidence type="ECO:0000256" key="2">
    <source>
        <dbReference type="ARBA" id="ARBA00022578"/>
    </source>
</evidence>
<dbReference type="GO" id="GO:0003677">
    <property type="term" value="F:DNA binding"/>
    <property type="evidence" value="ECO:0007669"/>
    <property type="project" value="UniProtKB-KW"/>
</dbReference>
<dbReference type="Pfam" id="PF01609">
    <property type="entry name" value="DDE_Tnp_1"/>
    <property type="match status" value="1"/>
</dbReference>
<protein>
    <submittedName>
        <fullName evidence="6">Transposase DDE domain-containing protein</fullName>
    </submittedName>
</protein>
<evidence type="ECO:0000313" key="6">
    <source>
        <dbReference type="EMBL" id="SEN36097.1"/>
    </source>
</evidence>
<dbReference type="GO" id="GO:0004803">
    <property type="term" value="F:transposase activity"/>
    <property type="evidence" value="ECO:0007669"/>
    <property type="project" value="InterPro"/>
</dbReference>
<organism evidence="6 7">
    <name type="scientific">Stigmatella aurantiaca</name>
    <dbReference type="NCBI Taxonomy" id="41"/>
    <lineage>
        <taxon>Bacteria</taxon>
        <taxon>Pseudomonadati</taxon>
        <taxon>Myxococcota</taxon>
        <taxon>Myxococcia</taxon>
        <taxon>Myxococcales</taxon>
        <taxon>Cystobacterineae</taxon>
        <taxon>Archangiaceae</taxon>
        <taxon>Stigmatella</taxon>
    </lineage>
</organism>
<keyword evidence="4" id="KW-0233">DNA recombination</keyword>
<dbReference type="PANTHER" id="PTHR33258">
    <property type="entry name" value="TRANSPOSASE INSL FOR INSERTION SEQUENCE ELEMENT IS186A-RELATED"/>
    <property type="match status" value="1"/>
</dbReference>
<dbReference type="Gene3D" id="3.90.350.10">
    <property type="entry name" value="Transposase Inhibitor Protein From Tn5, Chain A, domain 1"/>
    <property type="match status" value="1"/>
</dbReference>
<comment type="similarity">
    <text evidence="1">Belongs to the transposase 11 family.</text>
</comment>
<evidence type="ECO:0000313" key="7">
    <source>
        <dbReference type="Proteomes" id="UP000182719"/>
    </source>
</evidence>
<name>A0A1H8FXY3_STIAU</name>
<gene>
    <name evidence="6" type="ORF">SAMN05444354_1424</name>
</gene>
<dbReference type="SUPFAM" id="SSF53098">
    <property type="entry name" value="Ribonuclease H-like"/>
    <property type="match status" value="1"/>
</dbReference>
<evidence type="ECO:0000256" key="3">
    <source>
        <dbReference type="ARBA" id="ARBA00023125"/>
    </source>
</evidence>
<dbReference type="InterPro" id="IPR047952">
    <property type="entry name" value="Transpos_IS4"/>
</dbReference>
<evidence type="ECO:0000259" key="5">
    <source>
        <dbReference type="Pfam" id="PF01609"/>
    </source>
</evidence>
<evidence type="ECO:0000256" key="4">
    <source>
        <dbReference type="ARBA" id="ARBA00023172"/>
    </source>
</evidence>
<reference evidence="7" key="1">
    <citation type="submission" date="2016-10" db="EMBL/GenBank/DDBJ databases">
        <authorList>
            <person name="Varghese N."/>
            <person name="Submissions S."/>
        </authorList>
    </citation>
    <scope>NUCLEOTIDE SEQUENCE [LARGE SCALE GENOMIC DNA]</scope>
    <source>
        <strain evidence="7">DSM 17044</strain>
    </source>
</reference>
<dbReference type="AlphaFoldDB" id="A0A1H8FXY3"/>
<dbReference type="InterPro" id="IPR002559">
    <property type="entry name" value="Transposase_11"/>
</dbReference>
<dbReference type="InterPro" id="IPR012337">
    <property type="entry name" value="RNaseH-like_sf"/>
</dbReference>
<dbReference type="Proteomes" id="UP000182719">
    <property type="component" value="Unassembled WGS sequence"/>
</dbReference>
<keyword evidence="3" id="KW-0238">DNA-binding</keyword>
<keyword evidence="7" id="KW-1185">Reference proteome</keyword>